<name>A0A852T3P5_9BACI</name>
<proteinExistence type="predicted"/>
<reference evidence="2" key="2">
    <citation type="submission" date="2020-08" db="EMBL/GenBank/DDBJ databases">
        <title>The Agave Microbiome: Exploring the role of microbial communities in plant adaptations to desert environments.</title>
        <authorList>
            <person name="Partida-Martinez L.P."/>
        </authorList>
    </citation>
    <scope>NUCLEOTIDE SEQUENCE [LARGE SCALE GENOMIC DNA]</scope>
    <source>
        <strain evidence="2">AT2.8</strain>
    </source>
</reference>
<dbReference type="Proteomes" id="UP000548423">
    <property type="component" value="Unassembled WGS sequence"/>
</dbReference>
<gene>
    <name evidence="1" type="ORF">F4694_000019</name>
</gene>
<evidence type="ECO:0000313" key="1">
    <source>
        <dbReference type="EMBL" id="NYE03300.1"/>
    </source>
</evidence>
<evidence type="ECO:0000313" key="2">
    <source>
        <dbReference type="Proteomes" id="UP000548423"/>
    </source>
</evidence>
<dbReference type="EMBL" id="JACCBX010000001">
    <property type="protein sequence ID" value="NYE03300.1"/>
    <property type="molecule type" value="Genomic_DNA"/>
</dbReference>
<comment type="caution">
    <text evidence="1">The sequence shown here is derived from an EMBL/GenBank/DDBJ whole genome shotgun (WGS) entry which is preliminary data.</text>
</comment>
<organism evidence="1 2">
    <name type="scientific">Neobacillus niacini</name>
    <dbReference type="NCBI Taxonomy" id="86668"/>
    <lineage>
        <taxon>Bacteria</taxon>
        <taxon>Bacillati</taxon>
        <taxon>Bacillota</taxon>
        <taxon>Bacilli</taxon>
        <taxon>Bacillales</taxon>
        <taxon>Bacillaceae</taxon>
        <taxon>Neobacillus</taxon>
    </lineage>
</organism>
<dbReference type="AlphaFoldDB" id="A0A852T3P5"/>
<reference evidence="2" key="1">
    <citation type="submission" date="2020-07" db="EMBL/GenBank/DDBJ databases">
        <authorList>
            <person name="Partida-Martinez L."/>
            <person name="Huntemann M."/>
            <person name="Clum A."/>
            <person name="Wang J."/>
            <person name="Palaniappan K."/>
            <person name="Ritter S."/>
            <person name="Chen I.-M."/>
            <person name="Stamatis D."/>
            <person name="Reddy T."/>
            <person name="O'Malley R."/>
            <person name="Daum C."/>
            <person name="Shapiro N."/>
            <person name="Ivanova N."/>
            <person name="Kyrpides N."/>
            <person name="Woyke T."/>
        </authorList>
    </citation>
    <scope>NUCLEOTIDE SEQUENCE [LARGE SCALE GENOMIC DNA]</scope>
    <source>
        <strain evidence="2">AT2.8</strain>
    </source>
</reference>
<accession>A0A852T3P5</accession>
<sequence length="35" mass="3993">MTEEYAEKAFGSMQVVWSDRRACRKSIWVNAGGVE</sequence>
<protein>
    <submittedName>
        <fullName evidence="1">Uncharacterized protein</fullName>
    </submittedName>
</protein>